<sequence length="217" mass="24906">MFGVRSKEEEVLICLQQEDRRVRRKDGEGQNLPIGFEVLRVSGVRREHVFIKKNQIISTLWSPLSHKTLVSPSLSALADELLPPCFRPTGAVHLQDCPRQPYIPIYLIVLGAFSLGLSLLSCLPFDISNIYFRLNLRNDTLHVLFLPLGNVWIYSIYEPNYDRNVTSDPYCDRTLYLFAFWTTTLIYIFLGLSLVGGCCVLFCFCLSQGTFCRWRSV</sequence>
<protein>
    <recommendedName>
        <fullName evidence="2">Peptidase C2 calpain large subunit domain-containing protein</fullName>
    </recommendedName>
</protein>
<dbReference type="Pfam" id="PF01067">
    <property type="entry name" value="Calpain_III"/>
    <property type="match status" value="1"/>
</dbReference>
<evidence type="ECO:0000256" key="1">
    <source>
        <dbReference type="SAM" id="Phobius"/>
    </source>
</evidence>
<reference evidence="3" key="1">
    <citation type="submission" date="2025-08" db="UniProtKB">
        <authorList>
            <consortium name="Ensembl"/>
        </authorList>
    </citation>
    <scope>IDENTIFICATION</scope>
</reference>
<dbReference type="PANTHER" id="PTHR33444:SF2">
    <property type="entry name" value="MARVEL DOMAIN-CONTAINING PROTEIN"/>
    <property type="match status" value="1"/>
</dbReference>
<keyword evidence="1" id="KW-0472">Membrane</keyword>
<proteinExistence type="predicted"/>
<accession>A0A3Q3X3Q5</accession>
<dbReference type="Proteomes" id="UP000261620">
    <property type="component" value="Unplaced"/>
</dbReference>
<reference evidence="3" key="2">
    <citation type="submission" date="2025-09" db="UniProtKB">
        <authorList>
            <consortium name="Ensembl"/>
        </authorList>
    </citation>
    <scope>IDENTIFICATION</scope>
</reference>
<evidence type="ECO:0000313" key="3">
    <source>
        <dbReference type="Ensembl" id="ENSMMOP00000016599.1"/>
    </source>
</evidence>
<evidence type="ECO:0000259" key="2">
    <source>
        <dbReference type="Pfam" id="PF01067"/>
    </source>
</evidence>
<dbReference type="Gene3D" id="2.60.120.380">
    <property type="match status" value="1"/>
</dbReference>
<keyword evidence="4" id="KW-1185">Reference proteome</keyword>
<feature type="domain" description="Peptidase C2 calpain large subunit" evidence="2">
    <location>
        <begin position="6"/>
        <end position="46"/>
    </location>
</feature>
<feature type="transmembrane region" description="Helical" evidence="1">
    <location>
        <begin position="177"/>
        <end position="206"/>
    </location>
</feature>
<name>A0A3Q3X3Q5_MOLML</name>
<dbReference type="Ensembl" id="ENSMMOT00000016873.1">
    <property type="protein sequence ID" value="ENSMMOP00000016599.1"/>
    <property type="gene ID" value="ENSMMOG00000012628.1"/>
</dbReference>
<dbReference type="InterPro" id="IPR040350">
    <property type="entry name" value="TMEM272"/>
</dbReference>
<dbReference type="InterPro" id="IPR022682">
    <property type="entry name" value="Calpain_domain_III"/>
</dbReference>
<feature type="transmembrane region" description="Helical" evidence="1">
    <location>
        <begin position="105"/>
        <end position="127"/>
    </location>
</feature>
<keyword evidence="1" id="KW-0812">Transmembrane</keyword>
<dbReference type="PANTHER" id="PTHR33444">
    <property type="entry name" value="SI:DKEY-19B23.12-RELATED"/>
    <property type="match status" value="1"/>
</dbReference>
<evidence type="ECO:0000313" key="4">
    <source>
        <dbReference type="Proteomes" id="UP000261620"/>
    </source>
</evidence>
<keyword evidence="1" id="KW-1133">Transmembrane helix</keyword>
<organism evidence="3 4">
    <name type="scientific">Mola mola</name>
    <name type="common">Ocean sunfish</name>
    <name type="synonym">Tetraodon mola</name>
    <dbReference type="NCBI Taxonomy" id="94237"/>
    <lineage>
        <taxon>Eukaryota</taxon>
        <taxon>Metazoa</taxon>
        <taxon>Chordata</taxon>
        <taxon>Craniata</taxon>
        <taxon>Vertebrata</taxon>
        <taxon>Euteleostomi</taxon>
        <taxon>Actinopterygii</taxon>
        <taxon>Neopterygii</taxon>
        <taxon>Teleostei</taxon>
        <taxon>Neoteleostei</taxon>
        <taxon>Acanthomorphata</taxon>
        <taxon>Eupercaria</taxon>
        <taxon>Tetraodontiformes</taxon>
        <taxon>Molidae</taxon>
        <taxon>Mola</taxon>
    </lineage>
</organism>
<dbReference type="AlphaFoldDB" id="A0A3Q3X3Q5"/>